<evidence type="ECO:0000256" key="3">
    <source>
        <dbReference type="ARBA" id="ARBA00023163"/>
    </source>
</evidence>
<dbReference type="PANTHER" id="PTHR30055">
    <property type="entry name" value="HTH-TYPE TRANSCRIPTIONAL REGULATOR RUTR"/>
    <property type="match status" value="1"/>
</dbReference>
<dbReference type="PRINTS" id="PR00455">
    <property type="entry name" value="HTHTETR"/>
</dbReference>
<dbReference type="SUPFAM" id="SSF48498">
    <property type="entry name" value="Tetracyclin repressor-like, C-terminal domain"/>
    <property type="match status" value="1"/>
</dbReference>
<evidence type="ECO:0000313" key="7">
    <source>
        <dbReference type="Proteomes" id="UP000754495"/>
    </source>
</evidence>
<sequence>MSESAGTTGLRRPGGRTARTRARVLEAVTSLLVETGFDGLGIDAVAERSGVHRATVYRRWRDVGGLLADVFDAAADDDWAPADTGSLLGDLIALNREVFASLRDATSVTRALIAASFRSAPAAAALRAFWRDRYRRCAVVVSRAQARGELPDGVDAHRVLVMATAPLYHRLILMGEPPDPVMAEDAARDAVSAVTAG</sequence>
<keyword evidence="7" id="KW-1185">Reference proteome</keyword>
<dbReference type="InterPro" id="IPR001647">
    <property type="entry name" value="HTH_TetR"/>
</dbReference>
<gene>
    <name evidence="6" type="ORF">FHX46_004018</name>
</gene>
<dbReference type="InterPro" id="IPR011075">
    <property type="entry name" value="TetR_C"/>
</dbReference>
<evidence type="ECO:0000259" key="5">
    <source>
        <dbReference type="PROSITE" id="PS50977"/>
    </source>
</evidence>
<evidence type="ECO:0000256" key="2">
    <source>
        <dbReference type="ARBA" id="ARBA00023125"/>
    </source>
</evidence>
<dbReference type="Proteomes" id="UP000754495">
    <property type="component" value="Unassembled WGS sequence"/>
</dbReference>
<name>A0ABX0SX14_9PSEU</name>
<dbReference type="PANTHER" id="PTHR30055:SF148">
    <property type="entry name" value="TETR-FAMILY TRANSCRIPTIONAL REGULATOR"/>
    <property type="match status" value="1"/>
</dbReference>
<comment type="caution">
    <text evidence="6">The sequence shown here is derived from an EMBL/GenBank/DDBJ whole genome shotgun (WGS) entry which is preliminary data.</text>
</comment>
<dbReference type="SUPFAM" id="SSF46689">
    <property type="entry name" value="Homeodomain-like"/>
    <property type="match status" value="1"/>
</dbReference>
<dbReference type="Pfam" id="PF16859">
    <property type="entry name" value="TetR_C_11"/>
    <property type="match status" value="1"/>
</dbReference>
<accession>A0ABX0SX14</accession>
<evidence type="ECO:0000313" key="6">
    <source>
        <dbReference type="EMBL" id="NIH81488.1"/>
    </source>
</evidence>
<keyword evidence="1" id="KW-0805">Transcription regulation</keyword>
<dbReference type="Gene3D" id="1.10.357.10">
    <property type="entry name" value="Tetracycline Repressor, domain 2"/>
    <property type="match status" value="1"/>
</dbReference>
<feature type="domain" description="HTH tetR-type" evidence="5">
    <location>
        <begin position="18"/>
        <end position="78"/>
    </location>
</feature>
<organism evidence="6 7">
    <name type="scientific">Amycolatopsis viridis</name>
    <dbReference type="NCBI Taxonomy" id="185678"/>
    <lineage>
        <taxon>Bacteria</taxon>
        <taxon>Bacillati</taxon>
        <taxon>Actinomycetota</taxon>
        <taxon>Actinomycetes</taxon>
        <taxon>Pseudonocardiales</taxon>
        <taxon>Pseudonocardiaceae</taxon>
        <taxon>Amycolatopsis</taxon>
    </lineage>
</organism>
<dbReference type="RefSeq" id="WP_167117291.1">
    <property type="nucleotide sequence ID" value="NZ_JAANOU010000001.1"/>
</dbReference>
<dbReference type="Gene3D" id="1.10.10.60">
    <property type="entry name" value="Homeodomain-like"/>
    <property type="match status" value="1"/>
</dbReference>
<reference evidence="6 7" key="1">
    <citation type="submission" date="2020-03" db="EMBL/GenBank/DDBJ databases">
        <title>Sequencing the genomes of 1000 actinobacteria strains.</title>
        <authorList>
            <person name="Klenk H.-P."/>
        </authorList>
    </citation>
    <scope>NUCLEOTIDE SEQUENCE [LARGE SCALE GENOMIC DNA]</scope>
    <source>
        <strain evidence="6 7">DSM 45668</strain>
    </source>
</reference>
<protein>
    <submittedName>
        <fullName evidence="6">AcrR family transcriptional regulator</fullName>
    </submittedName>
</protein>
<dbReference type="InterPro" id="IPR009057">
    <property type="entry name" value="Homeodomain-like_sf"/>
</dbReference>
<proteinExistence type="predicted"/>
<dbReference type="Pfam" id="PF00440">
    <property type="entry name" value="TetR_N"/>
    <property type="match status" value="1"/>
</dbReference>
<keyword evidence="3" id="KW-0804">Transcription</keyword>
<dbReference type="EMBL" id="JAANOU010000001">
    <property type="protein sequence ID" value="NIH81488.1"/>
    <property type="molecule type" value="Genomic_DNA"/>
</dbReference>
<dbReference type="InterPro" id="IPR036271">
    <property type="entry name" value="Tet_transcr_reg_TetR-rel_C_sf"/>
</dbReference>
<dbReference type="PROSITE" id="PS50977">
    <property type="entry name" value="HTH_TETR_2"/>
    <property type="match status" value="1"/>
</dbReference>
<keyword evidence="2 4" id="KW-0238">DNA-binding</keyword>
<dbReference type="InterPro" id="IPR050109">
    <property type="entry name" value="HTH-type_TetR-like_transc_reg"/>
</dbReference>
<feature type="DNA-binding region" description="H-T-H motif" evidence="4">
    <location>
        <begin position="41"/>
        <end position="60"/>
    </location>
</feature>
<evidence type="ECO:0000256" key="4">
    <source>
        <dbReference type="PROSITE-ProRule" id="PRU00335"/>
    </source>
</evidence>
<evidence type="ECO:0000256" key="1">
    <source>
        <dbReference type="ARBA" id="ARBA00023015"/>
    </source>
</evidence>